<dbReference type="EMBL" id="JARKNE010000008">
    <property type="protein sequence ID" value="KAK5810945.1"/>
    <property type="molecule type" value="Genomic_DNA"/>
</dbReference>
<protein>
    <submittedName>
        <fullName evidence="2">Uncharacterized protein</fullName>
    </submittedName>
</protein>
<name>A0ABR0NX67_GOSAR</name>
<feature type="signal peptide" evidence="1">
    <location>
        <begin position="1"/>
        <end position="21"/>
    </location>
</feature>
<organism evidence="2 3">
    <name type="scientific">Gossypium arboreum</name>
    <name type="common">Tree cotton</name>
    <name type="synonym">Gossypium nanking</name>
    <dbReference type="NCBI Taxonomy" id="29729"/>
    <lineage>
        <taxon>Eukaryota</taxon>
        <taxon>Viridiplantae</taxon>
        <taxon>Streptophyta</taxon>
        <taxon>Embryophyta</taxon>
        <taxon>Tracheophyta</taxon>
        <taxon>Spermatophyta</taxon>
        <taxon>Magnoliopsida</taxon>
        <taxon>eudicotyledons</taxon>
        <taxon>Gunneridae</taxon>
        <taxon>Pentapetalae</taxon>
        <taxon>rosids</taxon>
        <taxon>malvids</taxon>
        <taxon>Malvales</taxon>
        <taxon>Malvaceae</taxon>
        <taxon>Malvoideae</taxon>
        <taxon>Gossypium</taxon>
    </lineage>
</organism>
<keyword evidence="3" id="KW-1185">Reference proteome</keyword>
<evidence type="ECO:0000313" key="2">
    <source>
        <dbReference type="EMBL" id="KAK5810945.1"/>
    </source>
</evidence>
<keyword evidence="1" id="KW-0732">Signal</keyword>
<feature type="chain" id="PRO_5045869787" evidence="1">
    <location>
        <begin position="22"/>
        <end position="96"/>
    </location>
</feature>
<evidence type="ECO:0000256" key="1">
    <source>
        <dbReference type="SAM" id="SignalP"/>
    </source>
</evidence>
<proteinExistence type="predicted"/>
<gene>
    <name evidence="2" type="ORF">PVK06_026262</name>
</gene>
<reference evidence="2 3" key="1">
    <citation type="submission" date="2023-03" db="EMBL/GenBank/DDBJ databases">
        <title>WGS of Gossypium arboreum.</title>
        <authorList>
            <person name="Yu D."/>
        </authorList>
    </citation>
    <scope>NUCLEOTIDE SEQUENCE [LARGE SCALE GENOMIC DNA]</scope>
    <source>
        <tissue evidence="2">Leaf</tissue>
    </source>
</reference>
<evidence type="ECO:0000313" key="3">
    <source>
        <dbReference type="Proteomes" id="UP001358586"/>
    </source>
</evidence>
<sequence length="96" mass="10695">MFSFRPGFVVVWNQLLVVGVGKMTHLDRTKIADVFVLPTINECNQFESHKAMGIGNELSSPTMLRAVSSMMMAYISSIDSESSKNEMHRAILSNLT</sequence>
<comment type="caution">
    <text evidence="2">The sequence shown here is derived from an EMBL/GenBank/DDBJ whole genome shotgun (WGS) entry which is preliminary data.</text>
</comment>
<accession>A0ABR0NX67</accession>
<dbReference type="Proteomes" id="UP001358586">
    <property type="component" value="Chromosome 8"/>
</dbReference>